<organism evidence="2 3">
    <name type="scientific">Pieris brassicae</name>
    <name type="common">White butterfly</name>
    <name type="synonym">Large white butterfly</name>
    <dbReference type="NCBI Taxonomy" id="7116"/>
    <lineage>
        <taxon>Eukaryota</taxon>
        <taxon>Metazoa</taxon>
        <taxon>Ecdysozoa</taxon>
        <taxon>Arthropoda</taxon>
        <taxon>Hexapoda</taxon>
        <taxon>Insecta</taxon>
        <taxon>Pterygota</taxon>
        <taxon>Neoptera</taxon>
        <taxon>Endopterygota</taxon>
        <taxon>Lepidoptera</taxon>
        <taxon>Glossata</taxon>
        <taxon>Ditrysia</taxon>
        <taxon>Papilionoidea</taxon>
        <taxon>Pieridae</taxon>
        <taxon>Pierinae</taxon>
        <taxon>Pieris</taxon>
    </lineage>
</organism>
<sequence>MKTSILLIFICFVASVYTLPTIETEDLQSQELQQGSIDYKDNLQLRLTMKAVPCSTGRTRALWGKCISCARYYNFFQKEGEGCPPY</sequence>
<gene>
    <name evidence="2" type="ORF">PIBRA_LOCUS5015</name>
</gene>
<protein>
    <submittedName>
        <fullName evidence="2">Uncharacterized protein</fullName>
    </submittedName>
</protein>
<name>A0A9P0XAZ9_PIEBR</name>
<evidence type="ECO:0000313" key="2">
    <source>
        <dbReference type="EMBL" id="CAH4028050.1"/>
    </source>
</evidence>
<feature type="signal peptide" evidence="1">
    <location>
        <begin position="1"/>
        <end position="18"/>
    </location>
</feature>
<keyword evidence="1" id="KW-0732">Signal</keyword>
<reference evidence="2" key="1">
    <citation type="submission" date="2022-05" db="EMBL/GenBank/DDBJ databases">
        <authorList>
            <person name="Okamura Y."/>
        </authorList>
    </citation>
    <scope>NUCLEOTIDE SEQUENCE</scope>
</reference>
<dbReference type="Proteomes" id="UP001152562">
    <property type="component" value="Unassembled WGS sequence"/>
</dbReference>
<proteinExistence type="predicted"/>
<evidence type="ECO:0000313" key="3">
    <source>
        <dbReference type="Proteomes" id="UP001152562"/>
    </source>
</evidence>
<accession>A0A9P0XAZ9</accession>
<keyword evidence="3" id="KW-1185">Reference proteome</keyword>
<dbReference type="EMBL" id="CALOZG010000005">
    <property type="protein sequence ID" value="CAH4028050.1"/>
    <property type="molecule type" value="Genomic_DNA"/>
</dbReference>
<dbReference type="AlphaFoldDB" id="A0A9P0XAZ9"/>
<feature type="chain" id="PRO_5040156495" evidence="1">
    <location>
        <begin position="19"/>
        <end position="86"/>
    </location>
</feature>
<evidence type="ECO:0000256" key="1">
    <source>
        <dbReference type="SAM" id="SignalP"/>
    </source>
</evidence>
<comment type="caution">
    <text evidence="2">The sequence shown here is derived from an EMBL/GenBank/DDBJ whole genome shotgun (WGS) entry which is preliminary data.</text>
</comment>